<dbReference type="AlphaFoldDB" id="C7TNZ5"/>
<name>C7TNZ5_ANGCA</name>
<dbReference type="EMBL" id="FM207877">
    <property type="protein sequence ID" value="CAR63738.1"/>
    <property type="molecule type" value="mRNA"/>
</dbReference>
<evidence type="ECO:0000313" key="1">
    <source>
        <dbReference type="EMBL" id="CAR63738.1"/>
    </source>
</evidence>
<reference evidence="1" key="1">
    <citation type="submission" date="2008-08" db="EMBL/GenBank/DDBJ databases">
        <authorList>
            <person name="Zhan X.M."/>
        </authorList>
    </citation>
    <scope>NUCLEOTIDE SEQUENCE</scope>
</reference>
<proteinExistence type="evidence at transcript level"/>
<sequence>ESSAICDSERLFFLSGRQMKKSGSEEGDYAETSATIVLYVCYCMEVTVCCLTTSRLLREKTTNFPT</sequence>
<accession>C7TNZ5</accession>
<protein>
    <submittedName>
        <fullName evidence="1">Uncharacterized protein</fullName>
    </submittedName>
</protein>
<organism evidence="1">
    <name type="scientific">Angiostrongylus cantonensis</name>
    <name type="common">Rat lungworm</name>
    <dbReference type="NCBI Taxonomy" id="6313"/>
    <lineage>
        <taxon>Eukaryota</taxon>
        <taxon>Metazoa</taxon>
        <taxon>Ecdysozoa</taxon>
        <taxon>Nematoda</taxon>
        <taxon>Chromadorea</taxon>
        <taxon>Rhabditida</taxon>
        <taxon>Rhabditina</taxon>
        <taxon>Rhabditomorpha</taxon>
        <taxon>Strongyloidea</taxon>
        <taxon>Metastrongylidae</taxon>
        <taxon>Angiostrongylus</taxon>
    </lineage>
</organism>
<feature type="non-terminal residue" evidence="1">
    <location>
        <position position="1"/>
    </location>
</feature>
<reference evidence="1" key="2">
    <citation type="journal article" date="2009" name="BMC Mol. Biol.">
        <title>Preliminary molecular characterization of the human pathogen Angiostrongylus cantonensis.</title>
        <authorList>
            <person name="He H."/>
            <person name="Cheng M."/>
            <person name="Yang X."/>
            <person name="Meng J."/>
            <person name="He A."/>
            <person name="Zheng X."/>
            <person name="Li Z."/>
            <person name="Guo P."/>
            <person name="Pan Z."/>
            <person name="Zhan X."/>
        </authorList>
    </citation>
    <scope>NUCLEOTIDE SEQUENCE</scope>
</reference>